<evidence type="ECO:0000256" key="1">
    <source>
        <dbReference type="PROSITE-ProRule" id="PRU00600"/>
    </source>
</evidence>
<dbReference type="Pfam" id="PF08630">
    <property type="entry name" value="Dfp1_Him1_M"/>
    <property type="match status" value="1"/>
</dbReference>
<dbReference type="GO" id="GO:1901987">
    <property type="term" value="P:regulation of cell cycle phase transition"/>
    <property type="evidence" value="ECO:0007669"/>
    <property type="project" value="TreeGrafter"/>
</dbReference>
<dbReference type="GO" id="GO:0003676">
    <property type="term" value="F:nucleic acid binding"/>
    <property type="evidence" value="ECO:0007669"/>
    <property type="project" value="InterPro"/>
</dbReference>
<dbReference type="OrthoDB" id="21380at2759"/>
<dbReference type="CDD" id="cd00027">
    <property type="entry name" value="BRCT"/>
    <property type="match status" value="1"/>
</dbReference>
<protein>
    <submittedName>
        <fullName evidence="4">Dfp1/Him1, central region-domain-containing protein</fullName>
    </submittedName>
</protein>
<evidence type="ECO:0000313" key="5">
    <source>
        <dbReference type="Proteomes" id="UP000326924"/>
    </source>
</evidence>
<feature type="compositionally biased region" description="Basic and acidic residues" evidence="2">
    <location>
        <begin position="587"/>
        <end position="610"/>
    </location>
</feature>
<feature type="domain" description="DBF4-type" evidence="3">
    <location>
        <begin position="631"/>
        <end position="652"/>
    </location>
</feature>
<keyword evidence="1" id="KW-0479">Metal-binding</keyword>
<dbReference type="Pfam" id="PF07535">
    <property type="entry name" value="zf-DBF"/>
    <property type="match status" value="1"/>
</dbReference>
<dbReference type="AlphaFoldDB" id="A0A5J5EJ85"/>
<feature type="compositionally biased region" description="Low complexity" evidence="2">
    <location>
        <begin position="215"/>
        <end position="226"/>
    </location>
</feature>
<feature type="compositionally biased region" description="Low complexity" evidence="2">
    <location>
        <begin position="611"/>
        <end position="626"/>
    </location>
</feature>
<feature type="region of interest" description="Disordered" evidence="2">
    <location>
        <begin position="210"/>
        <end position="229"/>
    </location>
</feature>
<dbReference type="Proteomes" id="UP000326924">
    <property type="component" value="Unassembled WGS sequence"/>
</dbReference>
<accession>A0A5J5EJ85</accession>
<dbReference type="PANTHER" id="PTHR15375">
    <property type="entry name" value="ACTIVATOR OF S-PHASE KINASE-RELATED"/>
    <property type="match status" value="1"/>
</dbReference>
<dbReference type="GO" id="GO:0031431">
    <property type="term" value="C:Dbf4-dependent protein kinase complex"/>
    <property type="evidence" value="ECO:0007669"/>
    <property type="project" value="TreeGrafter"/>
</dbReference>
<feature type="compositionally biased region" description="Low complexity" evidence="2">
    <location>
        <begin position="96"/>
        <end position="109"/>
    </location>
</feature>
<dbReference type="InterPro" id="IPR036420">
    <property type="entry name" value="BRCT_dom_sf"/>
</dbReference>
<reference evidence="4 5" key="1">
    <citation type="submission" date="2019-09" db="EMBL/GenBank/DDBJ databases">
        <title>Draft genome of the ectomycorrhizal ascomycete Sphaerosporella brunnea.</title>
        <authorList>
            <consortium name="DOE Joint Genome Institute"/>
            <person name="Benucci G.M."/>
            <person name="Marozzi G."/>
            <person name="Antonielli L."/>
            <person name="Sanchez S."/>
            <person name="Marco P."/>
            <person name="Wang X."/>
            <person name="Falini L.B."/>
            <person name="Barry K."/>
            <person name="Haridas S."/>
            <person name="Lipzen A."/>
            <person name="Labutti K."/>
            <person name="Grigoriev I.V."/>
            <person name="Murat C."/>
            <person name="Martin F."/>
            <person name="Albertini E."/>
            <person name="Donnini D."/>
            <person name="Bonito G."/>
        </authorList>
    </citation>
    <scope>NUCLEOTIDE SEQUENCE [LARGE SCALE GENOMIC DNA]</scope>
    <source>
        <strain evidence="4 5">Sb_GMNB300</strain>
    </source>
</reference>
<dbReference type="InterPro" id="IPR051590">
    <property type="entry name" value="Replication_Regulatory_Kinase"/>
</dbReference>
<proteinExistence type="predicted"/>
<name>A0A5J5EJ85_9PEZI</name>
<dbReference type="GO" id="GO:0008270">
    <property type="term" value="F:zinc ion binding"/>
    <property type="evidence" value="ECO:0007669"/>
    <property type="project" value="UniProtKB-KW"/>
</dbReference>
<gene>
    <name evidence="4" type="ORF">FN846DRAFT_970514</name>
</gene>
<dbReference type="InterPro" id="IPR013939">
    <property type="entry name" value="Regulatory_Dfp1/Him1"/>
</dbReference>
<dbReference type="GO" id="GO:0043539">
    <property type="term" value="F:protein serine/threonine kinase activator activity"/>
    <property type="evidence" value="ECO:0007669"/>
    <property type="project" value="TreeGrafter"/>
</dbReference>
<evidence type="ECO:0000259" key="3">
    <source>
        <dbReference type="PROSITE" id="PS51265"/>
    </source>
</evidence>
<dbReference type="SUPFAM" id="SSF52113">
    <property type="entry name" value="BRCT domain"/>
    <property type="match status" value="1"/>
</dbReference>
<evidence type="ECO:0000256" key="2">
    <source>
        <dbReference type="SAM" id="MobiDB-lite"/>
    </source>
</evidence>
<feature type="compositionally biased region" description="Polar residues" evidence="2">
    <location>
        <begin position="20"/>
        <end position="39"/>
    </location>
</feature>
<keyword evidence="5" id="KW-1185">Reference proteome</keyword>
<feature type="region of interest" description="Disordered" evidence="2">
    <location>
        <begin position="432"/>
        <end position="451"/>
    </location>
</feature>
<feature type="compositionally biased region" description="Polar residues" evidence="2">
    <location>
        <begin position="501"/>
        <end position="510"/>
    </location>
</feature>
<comment type="caution">
    <text evidence="4">The sequence shown here is derived from an EMBL/GenBank/DDBJ whole genome shotgun (WGS) entry which is preliminary data.</text>
</comment>
<dbReference type="Gene3D" id="3.40.50.10190">
    <property type="entry name" value="BRCT domain"/>
    <property type="match status" value="1"/>
</dbReference>
<feature type="region of interest" description="Disordered" evidence="2">
    <location>
        <begin position="1"/>
        <end position="109"/>
    </location>
</feature>
<keyword evidence="1" id="KW-0862">Zinc</keyword>
<organism evidence="4 5">
    <name type="scientific">Sphaerosporella brunnea</name>
    <dbReference type="NCBI Taxonomy" id="1250544"/>
    <lineage>
        <taxon>Eukaryota</taxon>
        <taxon>Fungi</taxon>
        <taxon>Dikarya</taxon>
        <taxon>Ascomycota</taxon>
        <taxon>Pezizomycotina</taxon>
        <taxon>Pezizomycetes</taxon>
        <taxon>Pezizales</taxon>
        <taxon>Pyronemataceae</taxon>
        <taxon>Sphaerosporella</taxon>
    </lineage>
</organism>
<dbReference type="PANTHER" id="PTHR15375:SF26">
    <property type="entry name" value="PROTEIN CHIFFON"/>
    <property type="match status" value="1"/>
</dbReference>
<dbReference type="PROSITE" id="PS51265">
    <property type="entry name" value="ZF_DBF4"/>
    <property type="match status" value="1"/>
</dbReference>
<dbReference type="InParanoid" id="A0A5J5EJ85"/>
<evidence type="ECO:0000313" key="4">
    <source>
        <dbReference type="EMBL" id="KAA8895213.1"/>
    </source>
</evidence>
<feature type="region of interest" description="Disordered" evidence="2">
    <location>
        <begin position="501"/>
        <end position="525"/>
    </location>
</feature>
<dbReference type="EMBL" id="VXIS01000281">
    <property type="protein sequence ID" value="KAA8895213.1"/>
    <property type="molecule type" value="Genomic_DNA"/>
</dbReference>
<dbReference type="InterPro" id="IPR006572">
    <property type="entry name" value="Znf_DBF"/>
</dbReference>
<dbReference type="Pfam" id="PF22437">
    <property type="entry name" value="DBF4_BRCT"/>
    <property type="match status" value="1"/>
</dbReference>
<sequence length="762" mass="85112">MAQVSVQPPAVSTRRAPLSNLPNAINNAPYTRMSTSTAIKRSRSHQRDAPSYGQPPPKKQAIDVPATLRTPVRRSRADAGNPGKIAAPSKKPLPRPRNTATTAGTPPAFADFGQQQVRKAALAASITVRTTTTTNNHTVVNEQQTEDVKAWQKHYRKAFPAYVFFFEAIPMEVMMKASDQIQDLGATCEKYFSSKVTHVITTRVQWAPHETAQPSTTARSTSRTTANPALVDQRVDARKGGRFDVLLKAREYGMKIWAVEKLDRVLNVLFEFDISRPCLTTAQRNQITNTHINAQHNDLSHILKQERLHGPADRDPSVASKELQFWKGPYIYIYDMIGATRPIIVREYPKVQHREEGTWPQFRSVSGGKCPFIEEHVHQRREKDRMDKLEPAKVAEKERPKEVPEAKVQSKAFVAPAAKMIEQKPRQVQSVKEATMTKERSPVKPKAYVGRSKRTLAEISRSINSRTTTATGRPVAEATAQDVSARRTMRPENTIAFTATNEGNSQTTRRSNVEPAASGVQPSNITSAIRSQMVSSYLDQPGHRAGTSKEMHALHRKVASNVMTSNPTVSRPASMARRSTDLLARAAENEARTVRGRTTDGRGKLAKVEESVQSSTQRSSQEQVVQRRPKPDPKPGYCENCREKFDDFAEVISFILYELPMLNMTAAHPIASAPQVCGQQQKLGRARQTPLRPSQTAQVRQVPLLIEKWIPIALRDDSVPLILCHSYGAVWCCMAPCGTKFSFVRYTHYSRGSRAQQLVFVY</sequence>
<feature type="region of interest" description="Disordered" evidence="2">
    <location>
        <begin position="586"/>
        <end position="637"/>
    </location>
</feature>
<dbReference type="InterPro" id="IPR055116">
    <property type="entry name" value="DBF4_BRCT"/>
</dbReference>
<keyword evidence="1" id="KW-0863">Zinc-finger</keyword>
<dbReference type="GO" id="GO:0010571">
    <property type="term" value="P:positive regulation of nuclear cell cycle DNA replication"/>
    <property type="evidence" value="ECO:0007669"/>
    <property type="project" value="TreeGrafter"/>
</dbReference>